<dbReference type="Gene3D" id="1.10.357.10">
    <property type="entry name" value="Tetracycline Repressor, domain 2"/>
    <property type="match status" value="1"/>
</dbReference>
<dbReference type="PANTHER" id="PTHR30055">
    <property type="entry name" value="HTH-TYPE TRANSCRIPTIONAL REGULATOR RUTR"/>
    <property type="match status" value="1"/>
</dbReference>
<dbReference type="PROSITE" id="PS50977">
    <property type="entry name" value="HTH_TETR_2"/>
    <property type="match status" value="1"/>
</dbReference>
<dbReference type="InterPro" id="IPR009057">
    <property type="entry name" value="Homeodomain-like_sf"/>
</dbReference>
<evidence type="ECO:0000313" key="6">
    <source>
        <dbReference type="EMBL" id="MBZ2194938.1"/>
    </source>
</evidence>
<keyword evidence="2 4" id="KW-0238">DNA-binding</keyword>
<dbReference type="PROSITE" id="PS01081">
    <property type="entry name" value="HTH_TETR_1"/>
    <property type="match status" value="1"/>
</dbReference>
<dbReference type="Pfam" id="PF00440">
    <property type="entry name" value="TetR_N"/>
    <property type="match status" value="1"/>
</dbReference>
<sequence length="237" mass="25353">MARTLDPDAYHRKREAILDVLEELIVSKGYDQVTIADILAAAGISKGAFYHYFQAKADVLSALLERRLGAWEAVLEPIVATEAPALARLRALLTTLSGAKTADRAFLVEAAAPVFADGNAVVAVRLRQDAATRIAPLIARLLEDAGREGTMVQDDPVTLADIVITLVQDLADRAGRSILAIAQGSGGPAHLHRIVSAHVGALHRVLGLEPGTLDFITRQDIDAWADSASSRLAQERK</sequence>
<dbReference type="Proteomes" id="UP000826651">
    <property type="component" value="Unassembled WGS sequence"/>
</dbReference>
<evidence type="ECO:0000256" key="1">
    <source>
        <dbReference type="ARBA" id="ARBA00023015"/>
    </source>
</evidence>
<keyword evidence="1" id="KW-0805">Transcription regulation</keyword>
<dbReference type="PRINTS" id="PR00455">
    <property type="entry name" value="HTHTETR"/>
</dbReference>
<dbReference type="InterPro" id="IPR001647">
    <property type="entry name" value="HTH_TetR"/>
</dbReference>
<keyword evidence="7" id="KW-1185">Reference proteome</keyword>
<organism evidence="6 7">
    <name type="scientific">Occultella gossypii</name>
    <dbReference type="NCBI Taxonomy" id="2800820"/>
    <lineage>
        <taxon>Bacteria</taxon>
        <taxon>Bacillati</taxon>
        <taxon>Actinomycetota</taxon>
        <taxon>Actinomycetes</taxon>
        <taxon>Micrococcales</taxon>
        <taxon>Ruaniaceae</taxon>
        <taxon>Occultella</taxon>
    </lineage>
</organism>
<gene>
    <name evidence="6" type="ORF">KCQ71_02140</name>
</gene>
<evidence type="ECO:0000256" key="2">
    <source>
        <dbReference type="ARBA" id="ARBA00023125"/>
    </source>
</evidence>
<dbReference type="InterPro" id="IPR050109">
    <property type="entry name" value="HTH-type_TetR-like_transc_reg"/>
</dbReference>
<evidence type="ECO:0000256" key="4">
    <source>
        <dbReference type="PROSITE-ProRule" id="PRU00335"/>
    </source>
</evidence>
<evidence type="ECO:0000313" key="7">
    <source>
        <dbReference type="Proteomes" id="UP000826651"/>
    </source>
</evidence>
<comment type="caution">
    <text evidence="6">The sequence shown here is derived from an EMBL/GenBank/DDBJ whole genome shotgun (WGS) entry which is preliminary data.</text>
</comment>
<feature type="domain" description="HTH tetR-type" evidence="5">
    <location>
        <begin position="11"/>
        <end position="71"/>
    </location>
</feature>
<accession>A0ABS7S4U3</accession>
<dbReference type="PANTHER" id="PTHR30055:SF234">
    <property type="entry name" value="HTH-TYPE TRANSCRIPTIONAL REGULATOR BETI"/>
    <property type="match status" value="1"/>
</dbReference>
<dbReference type="RefSeq" id="WP_223402350.1">
    <property type="nucleotide sequence ID" value="NZ_JAGSHT010000002.1"/>
</dbReference>
<reference evidence="6 7" key="1">
    <citation type="submission" date="2021-04" db="EMBL/GenBank/DDBJ databases">
        <title>Ruania sp. nov., isolated from sandy soil of mangrove forest.</title>
        <authorList>
            <person name="Ge X."/>
            <person name="Huang R."/>
            <person name="Liu W."/>
        </authorList>
    </citation>
    <scope>NUCLEOTIDE SEQUENCE [LARGE SCALE GENOMIC DNA]</scope>
    <source>
        <strain evidence="6 7">N2-46</strain>
    </source>
</reference>
<name>A0ABS7S4U3_9MICO</name>
<keyword evidence="3" id="KW-0804">Transcription</keyword>
<protein>
    <submittedName>
        <fullName evidence="6">TetR/AcrR family transcriptional regulator</fullName>
    </submittedName>
</protein>
<feature type="DNA-binding region" description="H-T-H motif" evidence="4">
    <location>
        <begin position="34"/>
        <end position="53"/>
    </location>
</feature>
<evidence type="ECO:0000259" key="5">
    <source>
        <dbReference type="PROSITE" id="PS50977"/>
    </source>
</evidence>
<evidence type="ECO:0000256" key="3">
    <source>
        <dbReference type="ARBA" id="ARBA00023163"/>
    </source>
</evidence>
<dbReference type="SUPFAM" id="SSF46689">
    <property type="entry name" value="Homeodomain-like"/>
    <property type="match status" value="1"/>
</dbReference>
<dbReference type="EMBL" id="JAGSHT010000002">
    <property type="protein sequence ID" value="MBZ2194938.1"/>
    <property type="molecule type" value="Genomic_DNA"/>
</dbReference>
<dbReference type="InterPro" id="IPR023772">
    <property type="entry name" value="DNA-bd_HTH_TetR-type_CS"/>
</dbReference>
<proteinExistence type="predicted"/>